<dbReference type="AlphaFoldDB" id="A0A392PE18"/>
<dbReference type="GO" id="GO:0016020">
    <property type="term" value="C:membrane"/>
    <property type="evidence" value="ECO:0007669"/>
    <property type="project" value="UniProtKB-SubCell"/>
</dbReference>
<feature type="non-terminal residue" evidence="8">
    <location>
        <position position="130"/>
    </location>
</feature>
<organism evidence="8 9">
    <name type="scientific">Trifolium medium</name>
    <dbReference type="NCBI Taxonomy" id="97028"/>
    <lineage>
        <taxon>Eukaryota</taxon>
        <taxon>Viridiplantae</taxon>
        <taxon>Streptophyta</taxon>
        <taxon>Embryophyta</taxon>
        <taxon>Tracheophyta</taxon>
        <taxon>Spermatophyta</taxon>
        <taxon>Magnoliopsida</taxon>
        <taxon>eudicotyledons</taxon>
        <taxon>Gunneridae</taxon>
        <taxon>Pentapetalae</taxon>
        <taxon>rosids</taxon>
        <taxon>fabids</taxon>
        <taxon>Fabales</taxon>
        <taxon>Fabaceae</taxon>
        <taxon>Papilionoideae</taxon>
        <taxon>50 kb inversion clade</taxon>
        <taxon>NPAAA clade</taxon>
        <taxon>Hologalegina</taxon>
        <taxon>IRL clade</taxon>
        <taxon>Trifolieae</taxon>
        <taxon>Trifolium</taxon>
    </lineage>
</organism>
<keyword evidence="3 6" id="KW-0812">Transmembrane</keyword>
<dbReference type="PROSITE" id="PS50850">
    <property type="entry name" value="MFS"/>
    <property type="match status" value="1"/>
</dbReference>
<dbReference type="GO" id="GO:0022857">
    <property type="term" value="F:transmembrane transporter activity"/>
    <property type="evidence" value="ECO:0007669"/>
    <property type="project" value="InterPro"/>
</dbReference>
<dbReference type="PANTHER" id="PTHR48020">
    <property type="entry name" value="PROTON MYO-INOSITOL COTRANSPORTER"/>
    <property type="match status" value="1"/>
</dbReference>
<evidence type="ECO:0000256" key="5">
    <source>
        <dbReference type="ARBA" id="ARBA00023136"/>
    </source>
</evidence>
<accession>A0A392PE18</accession>
<evidence type="ECO:0000256" key="2">
    <source>
        <dbReference type="ARBA" id="ARBA00022448"/>
    </source>
</evidence>
<name>A0A392PE18_9FABA</name>
<dbReference type="EMBL" id="LXQA010075888">
    <property type="protein sequence ID" value="MCI10348.1"/>
    <property type="molecule type" value="Genomic_DNA"/>
</dbReference>
<feature type="transmembrane region" description="Helical" evidence="6">
    <location>
        <begin position="33"/>
        <end position="56"/>
    </location>
</feature>
<evidence type="ECO:0000259" key="7">
    <source>
        <dbReference type="PROSITE" id="PS50850"/>
    </source>
</evidence>
<evidence type="ECO:0000313" key="9">
    <source>
        <dbReference type="Proteomes" id="UP000265520"/>
    </source>
</evidence>
<feature type="transmembrane region" description="Helical" evidence="6">
    <location>
        <begin position="95"/>
        <end position="120"/>
    </location>
</feature>
<dbReference type="InterPro" id="IPR005828">
    <property type="entry name" value="MFS_sugar_transport-like"/>
</dbReference>
<dbReference type="InterPro" id="IPR036259">
    <property type="entry name" value="MFS_trans_sf"/>
</dbReference>
<dbReference type="InterPro" id="IPR003663">
    <property type="entry name" value="Sugar/inositol_transpt"/>
</dbReference>
<feature type="transmembrane region" description="Helical" evidence="6">
    <location>
        <begin position="63"/>
        <end position="83"/>
    </location>
</feature>
<dbReference type="PRINTS" id="PR00171">
    <property type="entry name" value="SUGRTRNSPORT"/>
</dbReference>
<dbReference type="SUPFAM" id="SSF103473">
    <property type="entry name" value="MFS general substrate transporter"/>
    <property type="match status" value="1"/>
</dbReference>
<dbReference type="Proteomes" id="UP000265520">
    <property type="component" value="Unassembled WGS sequence"/>
</dbReference>
<dbReference type="Gene3D" id="1.20.1250.20">
    <property type="entry name" value="MFS general substrate transporter like domains"/>
    <property type="match status" value="1"/>
</dbReference>
<evidence type="ECO:0000256" key="3">
    <source>
        <dbReference type="ARBA" id="ARBA00022692"/>
    </source>
</evidence>
<keyword evidence="9" id="KW-1185">Reference proteome</keyword>
<sequence length="130" mass="14241">MVVQAFQQFVGINTVMYYSPTIVQMAGFHANRLALILSLIVAGMNAVGTILGIYLIDNTGRKKLALCSLGGVIVSLIILWLAFYKQASSTNEVYGWLAVIGLGLYIGFFSPGMGPVPWTINSEIYPEEYR</sequence>
<comment type="subcellular location">
    <subcellularLocation>
        <location evidence="1">Membrane</location>
        <topology evidence="1">Multi-pass membrane protein</topology>
    </subcellularLocation>
</comment>
<keyword evidence="5 6" id="KW-0472">Membrane</keyword>
<dbReference type="InterPro" id="IPR050814">
    <property type="entry name" value="Myo-inositol_Transporter"/>
</dbReference>
<evidence type="ECO:0000256" key="6">
    <source>
        <dbReference type="SAM" id="Phobius"/>
    </source>
</evidence>
<dbReference type="PANTHER" id="PTHR48020:SF12">
    <property type="entry name" value="PROTON MYO-INOSITOL COTRANSPORTER"/>
    <property type="match status" value="1"/>
</dbReference>
<keyword evidence="2" id="KW-0813">Transport</keyword>
<feature type="domain" description="Major facilitator superfamily (MFS) profile" evidence="7">
    <location>
        <begin position="1"/>
        <end position="130"/>
    </location>
</feature>
<protein>
    <submittedName>
        <fullName evidence="8">Inositol transporter 1-like</fullName>
    </submittedName>
</protein>
<evidence type="ECO:0000256" key="4">
    <source>
        <dbReference type="ARBA" id="ARBA00022989"/>
    </source>
</evidence>
<proteinExistence type="predicted"/>
<keyword evidence="4 6" id="KW-1133">Transmembrane helix</keyword>
<reference evidence="8 9" key="1">
    <citation type="journal article" date="2018" name="Front. Plant Sci.">
        <title>Red Clover (Trifolium pratense) and Zigzag Clover (T. medium) - A Picture of Genomic Similarities and Differences.</title>
        <authorList>
            <person name="Dluhosova J."/>
            <person name="Istvanek J."/>
            <person name="Nedelnik J."/>
            <person name="Repkova J."/>
        </authorList>
    </citation>
    <scope>NUCLEOTIDE SEQUENCE [LARGE SCALE GENOMIC DNA]</scope>
    <source>
        <strain evidence="9">cv. 10/8</strain>
        <tissue evidence="8">Leaf</tissue>
    </source>
</reference>
<evidence type="ECO:0000256" key="1">
    <source>
        <dbReference type="ARBA" id="ARBA00004141"/>
    </source>
</evidence>
<dbReference type="Pfam" id="PF00083">
    <property type="entry name" value="Sugar_tr"/>
    <property type="match status" value="1"/>
</dbReference>
<evidence type="ECO:0000313" key="8">
    <source>
        <dbReference type="EMBL" id="MCI10348.1"/>
    </source>
</evidence>
<dbReference type="InterPro" id="IPR020846">
    <property type="entry name" value="MFS_dom"/>
</dbReference>
<comment type="caution">
    <text evidence="8">The sequence shown here is derived from an EMBL/GenBank/DDBJ whole genome shotgun (WGS) entry which is preliminary data.</text>
</comment>